<evidence type="ECO:0000313" key="2">
    <source>
        <dbReference type="EMBL" id="SDJ64232.1"/>
    </source>
</evidence>
<organism evidence="2 3">
    <name type="scientific">Ferrimonas sediminum</name>
    <dbReference type="NCBI Taxonomy" id="718193"/>
    <lineage>
        <taxon>Bacteria</taxon>
        <taxon>Pseudomonadati</taxon>
        <taxon>Pseudomonadota</taxon>
        <taxon>Gammaproteobacteria</taxon>
        <taxon>Alteromonadales</taxon>
        <taxon>Ferrimonadaceae</taxon>
        <taxon>Ferrimonas</taxon>
    </lineage>
</organism>
<evidence type="ECO:0000313" key="3">
    <source>
        <dbReference type="Proteomes" id="UP000199527"/>
    </source>
</evidence>
<feature type="domain" description="Haemolysin activator HlyB C-terminal" evidence="1">
    <location>
        <begin position="332"/>
        <end position="475"/>
    </location>
</feature>
<sequence>MPALVLVCPAAVASSVNPNQCQPEQVVITTNNVFEQEESGFTWMHEWANWLHLVTRPVTVEDQIQGFELCSADEDLYEVERHLRELSYLRSATVTRKMDAGEERLVVETWDTWSLLPKFDFSRQGGESKFGIGIIESNLLGFGAQTELAYFSETDRTGYIFDLQTGLFQGNHLSTRITLIDSDDGERKFLQLKRPFYSMDSRWAAHLSLDQDQRENQVKQGGNTINEFAVELDNHDVSMGWSNGRIGDHTLRWQMGFHYWDQRFEAIEETTLVPEDRKQQQLWLQLGLLEDHYAEVYNLYLINKVEDVNFGINSWLRLGWDFEHDAPALTTGFQRGHQINGHQRWFYSLYLQTSPIDNHSYRTLASARTEWFYALADQWAWFNKVEVVASHNQYLDEPVALGGDTDLRGYPVQFQHGDHTALMTNEVRYYPGITWYQLLEVGGVVFWDLGRTFGNTPYQPENSELLQSVGIGMRLYSSHSSDNVIHMDLSHPITDQQGVDNIEWRLQVRSYF</sequence>
<dbReference type="Proteomes" id="UP000199527">
    <property type="component" value="Unassembled WGS sequence"/>
</dbReference>
<dbReference type="OrthoDB" id="6306838at2"/>
<dbReference type="RefSeq" id="WP_090365829.1">
    <property type="nucleotide sequence ID" value="NZ_FNEM01000011.1"/>
</dbReference>
<dbReference type="EMBL" id="FNEM01000011">
    <property type="protein sequence ID" value="SDJ64232.1"/>
    <property type="molecule type" value="Genomic_DNA"/>
</dbReference>
<keyword evidence="3" id="KW-1185">Reference proteome</keyword>
<name>A0A1G8VDQ7_9GAMM</name>
<protein>
    <recommendedName>
        <fullName evidence="1">Haemolysin activator HlyB C-terminal domain-containing protein</fullName>
    </recommendedName>
</protein>
<reference evidence="3" key="1">
    <citation type="submission" date="2016-10" db="EMBL/GenBank/DDBJ databases">
        <authorList>
            <person name="Varghese N."/>
            <person name="Submissions S."/>
        </authorList>
    </citation>
    <scope>NUCLEOTIDE SEQUENCE [LARGE SCALE GENOMIC DNA]</scope>
    <source>
        <strain evidence="3">DSM 23317</strain>
    </source>
</reference>
<dbReference type="Pfam" id="PF03865">
    <property type="entry name" value="ShlB"/>
    <property type="match status" value="1"/>
</dbReference>
<dbReference type="AlphaFoldDB" id="A0A1G8VDQ7"/>
<accession>A0A1G8VDQ7</accession>
<gene>
    <name evidence="2" type="ORF">SAMN04488540_11111</name>
</gene>
<proteinExistence type="predicted"/>
<dbReference type="InterPro" id="IPR005565">
    <property type="entry name" value="Hemolysn_activator_HlyB_C"/>
</dbReference>
<evidence type="ECO:0000259" key="1">
    <source>
        <dbReference type="Pfam" id="PF03865"/>
    </source>
</evidence>